<dbReference type="InterPro" id="IPR003661">
    <property type="entry name" value="HisK_dim/P_dom"/>
</dbReference>
<keyword evidence="3" id="KW-0597">Phosphoprotein</keyword>
<evidence type="ECO:0000256" key="1">
    <source>
        <dbReference type="ARBA" id="ARBA00000085"/>
    </source>
</evidence>
<dbReference type="Gene3D" id="3.30.565.10">
    <property type="entry name" value="Histidine kinase-like ATPase, C-terminal domain"/>
    <property type="match status" value="1"/>
</dbReference>
<dbReference type="SUPFAM" id="SSF55874">
    <property type="entry name" value="ATPase domain of HSP90 chaperone/DNA topoisomerase II/histidine kinase"/>
    <property type="match status" value="1"/>
</dbReference>
<dbReference type="CDD" id="cd19410">
    <property type="entry name" value="HK9-like_sensor"/>
    <property type="match status" value="1"/>
</dbReference>
<dbReference type="SUPFAM" id="SSF47384">
    <property type="entry name" value="Homodimeric domain of signal transducing histidine kinase"/>
    <property type="match status" value="1"/>
</dbReference>
<proteinExistence type="predicted"/>
<dbReference type="Gene3D" id="3.40.50.2300">
    <property type="match status" value="3"/>
</dbReference>
<dbReference type="Pfam" id="PF05227">
    <property type="entry name" value="CHASE3"/>
    <property type="match status" value="1"/>
</dbReference>
<dbReference type="AlphaFoldDB" id="A0A2K9NVZ6"/>
<dbReference type="CDD" id="cd00156">
    <property type="entry name" value="REC"/>
    <property type="match status" value="1"/>
</dbReference>
<dbReference type="InterPro" id="IPR011006">
    <property type="entry name" value="CheY-like_superfamily"/>
</dbReference>
<dbReference type="CDD" id="cd17546">
    <property type="entry name" value="REC_hyHK_CKI1_RcsC-like"/>
    <property type="match status" value="1"/>
</dbReference>
<evidence type="ECO:0000256" key="6">
    <source>
        <dbReference type="ARBA" id="ARBA00023012"/>
    </source>
</evidence>
<accession>A0A2K9NVZ6</accession>
<dbReference type="SMART" id="SM00388">
    <property type="entry name" value="HisKA"/>
    <property type="match status" value="1"/>
</dbReference>
<dbReference type="KEGG" id="bsto:C0V70_12645"/>
<dbReference type="PRINTS" id="PR00344">
    <property type="entry name" value="BCTRLSENSOR"/>
</dbReference>
<dbReference type="InterPro" id="IPR036890">
    <property type="entry name" value="HATPase_C_sf"/>
</dbReference>
<dbReference type="Gene3D" id="3.30.450.40">
    <property type="match status" value="1"/>
</dbReference>
<evidence type="ECO:0000313" key="7">
    <source>
        <dbReference type="EMBL" id="AUN98934.1"/>
    </source>
</evidence>
<name>A0A2K9NVZ6_BACTC</name>
<dbReference type="SUPFAM" id="SSF52172">
    <property type="entry name" value="CheY-like"/>
    <property type="match status" value="3"/>
</dbReference>
<evidence type="ECO:0000256" key="4">
    <source>
        <dbReference type="ARBA" id="ARBA00022679"/>
    </source>
</evidence>
<evidence type="ECO:0000313" key="8">
    <source>
        <dbReference type="Proteomes" id="UP000235584"/>
    </source>
</evidence>
<dbReference type="Gene3D" id="1.10.287.130">
    <property type="match status" value="1"/>
</dbReference>
<dbReference type="InterPro" id="IPR001789">
    <property type="entry name" value="Sig_transdc_resp-reg_receiver"/>
</dbReference>
<dbReference type="SUPFAM" id="SSF55781">
    <property type="entry name" value="GAF domain-like"/>
    <property type="match status" value="1"/>
</dbReference>
<dbReference type="InterPro" id="IPR003594">
    <property type="entry name" value="HATPase_dom"/>
</dbReference>
<evidence type="ECO:0000256" key="2">
    <source>
        <dbReference type="ARBA" id="ARBA00012438"/>
    </source>
</evidence>
<keyword evidence="4" id="KW-0808">Transferase</keyword>
<dbReference type="GO" id="GO:0000155">
    <property type="term" value="F:phosphorelay sensor kinase activity"/>
    <property type="evidence" value="ECO:0007669"/>
    <property type="project" value="InterPro"/>
</dbReference>
<dbReference type="Pfam" id="PF02518">
    <property type="entry name" value="HATPase_c"/>
    <property type="match status" value="1"/>
</dbReference>
<protein>
    <recommendedName>
        <fullName evidence="2">histidine kinase</fullName>
        <ecNumber evidence="2">2.7.13.3</ecNumber>
    </recommendedName>
</protein>
<dbReference type="CDD" id="cd16922">
    <property type="entry name" value="HATPase_EvgS-ArcB-TorS-like"/>
    <property type="match status" value="1"/>
</dbReference>
<comment type="catalytic activity">
    <reaction evidence="1">
        <text>ATP + protein L-histidine = ADP + protein N-phospho-L-histidine.</text>
        <dbReference type="EC" id="2.7.13.3"/>
    </reaction>
</comment>
<dbReference type="InterPro" id="IPR007891">
    <property type="entry name" value="CHASE3"/>
</dbReference>
<dbReference type="Pfam" id="PF00512">
    <property type="entry name" value="HisKA"/>
    <property type="match status" value="1"/>
</dbReference>
<dbReference type="PROSITE" id="PS50110">
    <property type="entry name" value="RESPONSE_REGULATORY"/>
    <property type="match status" value="3"/>
</dbReference>
<dbReference type="CDD" id="cd00082">
    <property type="entry name" value="HisKA"/>
    <property type="match status" value="1"/>
</dbReference>
<dbReference type="RefSeq" id="WP_102244225.1">
    <property type="nucleotide sequence ID" value="NZ_CP025704.1"/>
</dbReference>
<organism evidence="7 8">
    <name type="scientific">Bacteriovorax stolpii</name>
    <name type="common">Bdellovibrio stolpii</name>
    <dbReference type="NCBI Taxonomy" id="960"/>
    <lineage>
        <taxon>Bacteria</taxon>
        <taxon>Pseudomonadati</taxon>
        <taxon>Bdellovibrionota</taxon>
        <taxon>Bacteriovoracia</taxon>
        <taxon>Bacteriovoracales</taxon>
        <taxon>Bacteriovoracaceae</taxon>
        <taxon>Bacteriovorax</taxon>
    </lineage>
</organism>
<dbReference type="FunFam" id="3.30.565.10:FF:000010">
    <property type="entry name" value="Sensor histidine kinase RcsC"/>
    <property type="match status" value="1"/>
</dbReference>
<gene>
    <name evidence="7" type="ORF">C0V70_12645</name>
</gene>
<dbReference type="PROSITE" id="PS50109">
    <property type="entry name" value="HIS_KIN"/>
    <property type="match status" value="1"/>
</dbReference>
<evidence type="ECO:0000256" key="5">
    <source>
        <dbReference type="ARBA" id="ARBA00022777"/>
    </source>
</evidence>
<dbReference type="EC" id="2.7.13.3" evidence="2"/>
<dbReference type="Proteomes" id="UP000235584">
    <property type="component" value="Chromosome"/>
</dbReference>
<dbReference type="PANTHER" id="PTHR45339:SF1">
    <property type="entry name" value="HYBRID SIGNAL TRANSDUCTION HISTIDINE KINASE J"/>
    <property type="match status" value="1"/>
</dbReference>
<dbReference type="SMART" id="SM00387">
    <property type="entry name" value="HATPase_c"/>
    <property type="match status" value="1"/>
</dbReference>
<keyword evidence="5 7" id="KW-0418">Kinase</keyword>
<dbReference type="Pfam" id="PF13185">
    <property type="entry name" value="GAF_2"/>
    <property type="match status" value="1"/>
</dbReference>
<dbReference type="InterPro" id="IPR004358">
    <property type="entry name" value="Sig_transdc_His_kin-like_C"/>
</dbReference>
<keyword evidence="8" id="KW-1185">Reference proteome</keyword>
<dbReference type="PANTHER" id="PTHR45339">
    <property type="entry name" value="HYBRID SIGNAL TRANSDUCTION HISTIDINE KINASE J"/>
    <property type="match status" value="1"/>
</dbReference>
<dbReference type="InterPro" id="IPR036097">
    <property type="entry name" value="HisK_dim/P_sf"/>
</dbReference>
<sequence>MKHAIDPNTFKRFSTRTVVIPVVGSFILSGIFVYIIFQLLSANHLVVQSARVLRQVNENMKLMVNAETGVRGYLLTGDESYLEPYNTTIKRGPEQFSKLIAMTEDNLGQTNRAKDMQIAFNAWNEYGAKAIELRRTNKDIEKILPAIEGKKRMDAIRAIFTRFDEVETIIRDKRNQETQETIKLALSVILGCSLIGGIAIAIFTRRQLTSLSSTYNNVIQKQVEQNQVLEAQEWIQTGKTELMDSISGDISVEELSNKVLKYLCNRLDGKVGALYNAESGMLRRTGTYAFTKDPETAIVKFGEGLVGQTALERRLMVISDIPEQYLSVSSTIMTAKPNQIVLLPLIAEKTIKGVLEIGFLGRVSDRVLEYLDEVADSIAIALRSAEYRATLNNLLEESQRQTEELQAQQEELQANNEELEEQTNALKESQLKLELQQSELEQTNQQLAKQSIELENQADEVNRKNEELRQAQLRLEHKARELEQSSQYKSQFLANMSHELRTPLNSTLILSQLLLEDKRQRLGEEEKEFAQTIFSSSNDLLNLINDILDLSKVEAGKIDLEPEDIILKDFSDSIERLFRPMAQNKSIDFKINIAPGTPASIFQDRQRLEQILKNLVSNAIKFTDKGSVTIRIMIKNGRIEFSVIDTGIGIPFEQQEIIFDAFKQADGTTSRRFGGTGLGLTISKDLAKLLGGTISVSSEPGKGSIFTLNLPEKHDVDALSEATLPSRLEKSVIAPTPVITPKTKEPLPPMEYKPLPFEDDRNRINDKIKILLVVEDDTNFSKILYDLGHELKFNCLVAQTADEALRTAEEFLPQAILLDMHLPDRSGLTVIDDLKNNPKTSHIPIHIISALDHANMALKMGAVGYLKKPVSINDIKMAISKMEEKLTHGLKKVLVVEDNKVQRESIKELIQDKTVEVIMAENATSALESLKKHSFDCMILDLNLPGMTGYELLEKMTATEGIYSPPVIVYTGKDLSKTEEQKLQRYSQSIILKGAHSPERLFSEVSLFLHQVEDKLPKDRQKMLQKLRSREKIFEGKKILLADDDVRNIFALSAALEGQGAVIETARNGKEALDKVKSDLGIDLVLMDIMMPEMDGYTATREIRKDQRFAKLPIIAVTAKAMADDQEKCREAGANDYLAKPVDLNKLLSLLRVWMPQNGRI</sequence>
<dbReference type="InterPro" id="IPR005467">
    <property type="entry name" value="His_kinase_dom"/>
</dbReference>
<reference evidence="7 8" key="1">
    <citation type="submission" date="2018-01" db="EMBL/GenBank/DDBJ databases">
        <title>Complete genome sequence of Bacteriovorax stolpii DSM12778.</title>
        <authorList>
            <person name="Tang B."/>
            <person name="Chang J."/>
        </authorList>
    </citation>
    <scope>NUCLEOTIDE SEQUENCE [LARGE SCALE GENOMIC DNA]</scope>
    <source>
        <strain evidence="7 8">DSM 12778</strain>
    </source>
</reference>
<keyword evidence="6" id="KW-0902">Two-component regulatory system</keyword>
<dbReference type="Pfam" id="PF00072">
    <property type="entry name" value="Response_reg"/>
    <property type="match status" value="3"/>
</dbReference>
<dbReference type="SMART" id="SM00448">
    <property type="entry name" value="REC"/>
    <property type="match status" value="3"/>
</dbReference>
<dbReference type="InterPro" id="IPR003018">
    <property type="entry name" value="GAF"/>
</dbReference>
<dbReference type="EMBL" id="CP025704">
    <property type="protein sequence ID" value="AUN98934.1"/>
    <property type="molecule type" value="Genomic_DNA"/>
</dbReference>
<evidence type="ECO:0000256" key="3">
    <source>
        <dbReference type="ARBA" id="ARBA00022553"/>
    </source>
</evidence>
<dbReference type="InterPro" id="IPR029016">
    <property type="entry name" value="GAF-like_dom_sf"/>
</dbReference>